<name>A0A6A6XS80_9PLEO</name>
<keyword evidence="2" id="KW-0175">Coiled coil</keyword>
<dbReference type="OrthoDB" id="8949486at2759"/>
<protein>
    <submittedName>
        <fullName evidence="5">Autophagy protein 16</fullName>
    </submittedName>
</protein>
<feature type="domain" description="Autophagy-related protein 16" evidence="4">
    <location>
        <begin position="7"/>
        <end position="202"/>
    </location>
</feature>
<dbReference type="Proteomes" id="UP000799757">
    <property type="component" value="Unassembled WGS sequence"/>
</dbReference>
<feature type="region of interest" description="Disordered" evidence="3">
    <location>
        <begin position="43"/>
        <end position="84"/>
    </location>
</feature>
<gene>
    <name evidence="5" type="ORF">K505DRAFT_294761</name>
</gene>
<dbReference type="InterPro" id="IPR013923">
    <property type="entry name" value="Autophagy-rel_prot_16_dom"/>
</dbReference>
<reference evidence="5" key="1">
    <citation type="journal article" date="2020" name="Stud. Mycol.">
        <title>101 Dothideomycetes genomes: a test case for predicting lifestyles and emergence of pathogens.</title>
        <authorList>
            <person name="Haridas S."/>
            <person name="Albert R."/>
            <person name="Binder M."/>
            <person name="Bloem J."/>
            <person name="Labutti K."/>
            <person name="Salamov A."/>
            <person name="Andreopoulos B."/>
            <person name="Baker S."/>
            <person name="Barry K."/>
            <person name="Bills G."/>
            <person name="Bluhm B."/>
            <person name="Cannon C."/>
            <person name="Castanera R."/>
            <person name="Culley D."/>
            <person name="Daum C."/>
            <person name="Ezra D."/>
            <person name="Gonzalez J."/>
            <person name="Henrissat B."/>
            <person name="Kuo A."/>
            <person name="Liang C."/>
            <person name="Lipzen A."/>
            <person name="Lutzoni F."/>
            <person name="Magnuson J."/>
            <person name="Mondo S."/>
            <person name="Nolan M."/>
            <person name="Ohm R."/>
            <person name="Pangilinan J."/>
            <person name="Park H.-J."/>
            <person name="Ramirez L."/>
            <person name="Alfaro M."/>
            <person name="Sun H."/>
            <person name="Tritt A."/>
            <person name="Yoshinaga Y."/>
            <person name="Zwiers L.-H."/>
            <person name="Turgeon B."/>
            <person name="Goodwin S."/>
            <person name="Spatafora J."/>
            <person name="Crous P."/>
            <person name="Grigoriev I."/>
        </authorList>
    </citation>
    <scope>NUCLEOTIDE SEQUENCE</scope>
    <source>
        <strain evidence="5">CBS 109.77</strain>
    </source>
</reference>
<evidence type="ECO:0000259" key="4">
    <source>
        <dbReference type="Pfam" id="PF08614"/>
    </source>
</evidence>
<evidence type="ECO:0000256" key="1">
    <source>
        <dbReference type="ARBA" id="ARBA00005331"/>
    </source>
</evidence>
<feature type="compositionally biased region" description="Polar residues" evidence="3">
    <location>
        <begin position="71"/>
        <end position="84"/>
    </location>
</feature>
<dbReference type="CDD" id="cd22887">
    <property type="entry name" value="Atg16_CCD"/>
    <property type="match status" value="1"/>
</dbReference>
<accession>A0A6A6XS80</accession>
<evidence type="ECO:0000256" key="3">
    <source>
        <dbReference type="SAM" id="MobiDB-lite"/>
    </source>
</evidence>
<dbReference type="Gene3D" id="1.20.5.170">
    <property type="match status" value="1"/>
</dbReference>
<dbReference type="EMBL" id="MU001766">
    <property type="protein sequence ID" value="KAF2799310.1"/>
    <property type="molecule type" value="Genomic_DNA"/>
</dbReference>
<feature type="compositionally biased region" description="Low complexity" evidence="3">
    <location>
        <begin position="43"/>
        <end position="58"/>
    </location>
</feature>
<keyword evidence="6" id="KW-1185">Reference proteome</keyword>
<proteinExistence type="inferred from homology"/>
<evidence type="ECO:0000313" key="5">
    <source>
        <dbReference type="EMBL" id="KAF2799310.1"/>
    </source>
</evidence>
<feature type="coiled-coil region" evidence="2">
    <location>
        <begin position="85"/>
        <end position="189"/>
    </location>
</feature>
<dbReference type="Pfam" id="PF08614">
    <property type="entry name" value="ATG16"/>
    <property type="match status" value="1"/>
</dbReference>
<dbReference type="AlphaFoldDB" id="A0A6A6XS80"/>
<comment type="similarity">
    <text evidence="1">Belongs to the ATG16 family.</text>
</comment>
<evidence type="ECO:0000256" key="2">
    <source>
        <dbReference type="SAM" id="Coils"/>
    </source>
</evidence>
<sequence>MSNPLAEYLAALEMRDKREKRHEAYINAYTKLADRTAALSLHATPSTAAAAPSPSVSTKSIRPGTPRPKPASSSGPDSTVTPSTVAQMRADLASTQKTRSELETRITTTTTELSALKTTSSEQKKRIAALEKTKEQLERRVKDRAEELKGKGRLVEEVQDEMVSLNLQLHMAEQEREKLKRENEDLTRRWVDKMETEAKEMNDHMGWKDGGRK</sequence>
<organism evidence="5 6">
    <name type="scientific">Melanomma pulvis-pyrius CBS 109.77</name>
    <dbReference type="NCBI Taxonomy" id="1314802"/>
    <lineage>
        <taxon>Eukaryota</taxon>
        <taxon>Fungi</taxon>
        <taxon>Dikarya</taxon>
        <taxon>Ascomycota</taxon>
        <taxon>Pezizomycotina</taxon>
        <taxon>Dothideomycetes</taxon>
        <taxon>Pleosporomycetidae</taxon>
        <taxon>Pleosporales</taxon>
        <taxon>Melanommataceae</taxon>
        <taxon>Melanomma</taxon>
    </lineage>
</organism>
<evidence type="ECO:0000313" key="6">
    <source>
        <dbReference type="Proteomes" id="UP000799757"/>
    </source>
</evidence>